<keyword evidence="2" id="KW-1185">Reference proteome</keyword>
<gene>
    <name evidence="1" type="ORF">SAMN06296036_101470</name>
</gene>
<dbReference type="EMBL" id="FWZT01000001">
    <property type="protein sequence ID" value="SME91676.1"/>
    <property type="molecule type" value="Genomic_DNA"/>
</dbReference>
<sequence length="187" mass="20891">MIVKLAAMIVLGLGMQSCSTNYLNKYNRKPAKTSRTNSAATKGKPAKIVAIDKNTFRFHLSFNDVWNTALDVLLENYNLTIVDRRSGVITTEWDSFFLDGKVYRNKVSLRVKKLNYSMVDVTIHNSVESLQNVGHGGIASAWLPYPKNAEEMGRIVHNMAINLGQPKPVLPREMIATYGDQKATSSQ</sequence>
<dbReference type="RefSeq" id="WP_132314416.1">
    <property type="nucleotide sequence ID" value="NZ_FWZT01000001.1"/>
</dbReference>
<accession>A0A1Y6B5J6</accession>
<organism evidence="1 2">
    <name type="scientific">Pseudobacteriovorax antillogorgiicola</name>
    <dbReference type="NCBI Taxonomy" id="1513793"/>
    <lineage>
        <taxon>Bacteria</taxon>
        <taxon>Pseudomonadati</taxon>
        <taxon>Bdellovibrionota</taxon>
        <taxon>Oligoflexia</taxon>
        <taxon>Oligoflexales</taxon>
        <taxon>Pseudobacteriovoracaceae</taxon>
        <taxon>Pseudobacteriovorax</taxon>
    </lineage>
</organism>
<dbReference type="AlphaFoldDB" id="A0A1Y6B5J6"/>
<name>A0A1Y6B5J6_9BACT</name>
<dbReference type="OrthoDB" id="5293039at2"/>
<dbReference type="STRING" id="1513793.SAMN06296036_101470"/>
<dbReference type="PROSITE" id="PS51257">
    <property type="entry name" value="PROKAR_LIPOPROTEIN"/>
    <property type="match status" value="1"/>
</dbReference>
<dbReference type="Proteomes" id="UP000192907">
    <property type="component" value="Unassembled WGS sequence"/>
</dbReference>
<reference evidence="2" key="1">
    <citation type="submission" date="2017-04" db="EMBL/GenBank/DDBJ databases">
        <authorList>
            <person name="Varghese N."/>
            <person name="Submissions S."/>
        </authorList>
    </citation>
    <scope>NUCLEOTIDE SEQUENCE [LARGE SCALE GENOMIC DNA]</scope>
    <source>
        <strain evidence="2">RKEM611</strain>
    </source>
</reference>
<proteinExistence type="predicted"/>
<evidence type="ECO:0000313" key="2">
    <source>
        <dbReference type="Proteomes" id="UP000192907"/>
    </source>
</evidence>
<evidence type="ECO:0000313" key="1">
    <source>
        <dbReference type="EMBL" id="SME91676.1"/>
    </source>
</evidence>
<protein>
    <submittedName>
        <fullName evidence="1">Uncharacterized protein</fullName>
    </submittedName>
</protein>